<dbReference type="GO" id="GO:0010200">
    <property type="term" value="P:response to chitin"/>
    <property type="evidence" value="ECO:0007669"/>
    <property type="project" value="TreeGrafter"/>
</dbReference>
<evidence type="ECO:0000313" key="11">
    <source>
        <dbReference type="EMBL" id="KAK6942925.1"/>
    </source>
</evidence>
<dbReference type="Proteomes" id="UP001370490">
    <property type="component" value="Unassembled WGS sequence"/>
</dbReference>
<comment type="caution">
    <text evidence="11">The sequence shown here is derived from an EMBL/GenBank/DDBJ whole genome shotgun (WGS) entry which is preliminary data.</text>
</comment>
<dbReference type="InterPro" id="IPR036236">
    <property type="entry name" value="Znf_C2H2_sf"/>
</dbReference>
<reference evidence="11 12" key="1">
    <citation type="submission" date="2023-12" db="EMBL/GenBank/DDBJ databases">
        <title>A high-quality genome assembly for Dillenia turbinata (Dilleniales).</title>
        <authorList>
            <person name="Chanderbali A."/>
        </authorList>
    </citation>
    <scope>NUCLEOTIDE SEQUENCE [LARGE SCALE GENOMIC DNA]</scope>
    <source>
        <strain evidence="11">LSX21</strain>
        <tissue evidence="11">Leaf</tissue>
    </source>
</reference>
<dbReference type="PROSITE" id="PS50157">
    <property type="entry name" value="ZINC_FINGER_C2H2_2"/>
    <property type="match status" value="2"/>
</dbReference>
<dbReference type="SMART" id="SM00355">
    <property type="entry name" value="ZnF_C2H2"/>
    <property type="match status" value="2"/>
</dbReference>
<dbReference type="PANTHER" id="PTHR26374">
    <property type="entry name" value="ZINC FINGER PROTEIN ZAT5"/>
    <property type="match status" value="1"/>
</dbReference>
<dbReference type="GO" id="GO:0008270">
    <property type="term" value="F:zinc ion binding"/>
    <property type="evidence" value="ECO:0007669"/>
    <property type="project" value="UniProtKB-KW"/>
</dbReference>
<dbReference type="EMBL" id="JBAMMX010000004">
    <property type="protein sequence ID" value="KAK6942925.1"/>
    <property type="molecule type" value="Genomic_DNA"/>
</dbReference>
<feature type="domain" description="C2H2-type" evidence="10">
    <location>
        <begin position="19"/>
        <end position="46"/>
    </location>
</feature>
<dbReference type="GO" id="GO:0006950">
    <property type="term" value="P:response to stress"/>
    <property type="evidence" value="ECO:0007669"/>
    <property type="project" value="TreeGrafter"/>
</dbReference>
<evidence type="ECO:0000256" key="3">
    <source>
        <dbReference type="ARBA" id="ARBA00022737"/>
    </source>
</evidence>
<keyword evidence="2" id="KW-0479">Metal-binding</keyword>
<evidence type="ECO:0000256" key="5">
    <source>
        <dbReference type="ARBA" id="ARBA00022833"/>
    </source>
</evidence>
<proteinExistence type="predicted"/>
<dbReference type="InterPro" id="IPR013087">
    <property type="entry name" value="Znf_C2H2_type"/>
</dbReference>
<evidence type="ECO:0000256" key="6">
    <source>
        <dbReference type="ARBA" id="ARBA00023015"/>
    </source>
</evidence>
<protein>
    <recommendedName>
        <fullName evidence="10">C2H2-type domain-containing protein</fullName>
    </recommendedName>
</protein>
<keyword evidence="5" id="KW-0862">Zinc</keyword>
<evidence type="ECO:0000256" key="2">
    <source>
        <dbReference type="ARBA" id="ARBA00022723"/>
    </source>
</evidence>
<comment type="subcellular location">
    <subcellularLocation>
        <location evidence="1">Nucleus</location>
    </subcellularLocation>
</comment>
<name>A0AAN8W015_9MAGN</name>
<keyword evidence="12" id="KW-1185">Reference proteome</keyword>
<evidence type="ECO:0000256" key="8">
    <source>
        <dbReference type="ARBA" id="ARBA00023242"/>
    </source>
</evidence>
<organism evidence="11 12">
    <name type="scientific">Dillenia turbinata</name>
    <dbReference type="NCBI Taxonomy" id="194707"/>
    <lineage>
        <taxon>Eukaryota</taxon>
        <taxon>Viridiplantae</taxon>
        <taxon>Streptophyta</taxon>
        <taxon>Embryophyta</taxon>
        <taxon>Tracheophyta</taxon>
        <taxon>Spermatophyta</taxon>
        <taxon>Magnoliopsida</taxon>
        <taxon>eudicotyledons</taxon>
        <taxon>Gunneridae</taxon>
        <taxon>Pentapetalae</taxon>
        <taxon>Dilleniales</taxon>
        <taxon>Dilleniaceae</taxon>
        <taxon>Dillenia</taxon>
    </lineage>
</organism>
<evidence type="ECO:0000313" key="12">
    <source>
        <dbReference type="Proteomes" id="UP001370490"/>
    </source>
</evidence>
<evidence type="ECO:0000259" key="10">
    <source>
        <dbReference type="PROSITE" id="PS50157"/>
    </source>
</evidence>
<dbReference type="Pfam" id="PF13912">
    <property type="entry name" value="zf-C2H2_6"/>
    <property type="match status" value="2"/>
</dbReference>
<evidence type="ECO:0000256" key="7">
    <source>
        <dbReference type="ARBA" id="ARBA00023163"/>
    </source>
</evidence>
<dbReference type="PANTHER" id="PTHR26374:SF379">
    <property type="entry name" value="ZINC FINGER PROTEIN ZAT12"/>
    <property type="match status" value="1"/>
</dbReference>
<evidence type="ECO:0000256" key="1">
    <source>
        <dbReference type="ARBA" id="ARBA00004123"/>
    </source>
</evidence>
<evidence type="ECO:0000256" key="4">
    <source>
        <dbReference type="ARBA" id="ARBA00022771"/>
    </source>
</evidence>
<keyword evidence="3" id="KW-0677">Repeat</keyword>
<keyword evidence="8" id="KW-0539">Nucleus</keyword>
<keyword evidence="6" id="KW-0805">Transcription regulation</keyword>
<sequence>MFLSDNTKRLGQDMSTRPFECRTCNRRFSTFQALGGHRASHKRARISEDQRTRLRLAAMKPKMHECSICGLEFAMGQALGGHMRRHKDGINETTLPLLSSNTKGPKVLKRSNSSRRVMSLDLNLTPLENDLQLMFGKLAPKVDLSL</sequence>
<dbReference type="Gene3D" id="3.30.160.60">
    <property type="entry name" value="Classic Zinc Finger"/>
    <property type="match status" value="1"/>
</dbReference>
<dbReference type="GO" id="GO:0005634">
    <property type="term" value="C:nucleus"/>
    <property type="evidence" value="ECO:0007669"/>
    <property type="project" value="UniProtKB-SubCell"/>
</dbReference>
<feature type="domain" description="C2H2-type" evidence="10">
    <location>
        <begin position="64"/>
        <end position="86"/>
    </location>
</feature>
<dbReference type="AlphaFoldDB" id="A0AAN8W015"/>
<accession>A0AAN8W015</accession>
<evidence type="ECO:0000256" key="9">
    <source>
        <dbReference type="PROSITE-ProRule" id="PRU00042"/>
    </source>
</evidence>
<keyword evidence="4 9" id="KW-0863">Zinc-finger</keyword>
<dbReference type="SUPFAM" id="SSF57667">
    <property type="entry name" value="beta-beta-alpha zinc fingers"/>
    <property type="match status" value="1"/>
</dbReference>
<keyword evidence="7" id="KW-0804">Transcription</keyword>
<gene>
    <name evidence="11" type="ORF">RJ641_028302</name>
</gene>
<dbReference type="PROSITE" id="PS00028">
    <property type="entry name" value="ZINC_FINGER_C2H2_1"/>
    <property type="match status" value="2"/>
</dbReference>